<dbReference type="Gene3D" id="3.10.10.10">
    <property type="entry name" value="HIV Type 1 Reverse Transcriptase, subunit A, domain 1"/>
    <property type="match status" value="1"/>
</dbReference>
<feature type="domain" description="Reverse transcriptase" evidence="1">
    <location>
        <begin position="177"/>
        <end position="247"/>
    </location>
</feature>
<accession>A0A8S2CT88</accession>
<protein>
    <recommendedName>
        <fullName evidence="1">Reverse transcriptase domain-containing protein</fullName>
    </recommendedName>
</protein>
<dbReference type="Pfam" id="PF00078">
    <property type="entry name" value="RVT_1"/>
    <property type="match status" value="1"/>
</dbReference>
<evidence type="ECO:0000259" key="1">
    <source>
        <dbReference type="Pfam" id="PF00078"/>
    </source>
</evidence>
<dbReference type="InterPro" id="IPR000477">
    <property type="entry name" value="RT_dom"/>
</dbReference>
<organism evidence="2 4">
    <name type="scientific">Didymodactylos carnosus</name>
    <dbReference type="NCBI Taxonomy" id="1234261"/>
    <lineage>
        <taxon>Eukaryota</taxon>
        <taxon>Metazoa</taxon>
        <taxon>Spiralia</taxon>
        <taxon>Gnathifera</taxon>
        <taxon>Rotifera</taxon>
        <taxon>Eurotatoria</taxon>
        <taxon>Bdelloidea</taxon>
        <taxon>Philodinida</taxon>
        <taxon>Philodinidae</taxon>
        <taxon>Didymodactylos</taxon>
    </lineage>
</organism>
<proteinExistence type="predicted"/>
<dbReference type="PANTHER" id="PTHR24559">
    <property type="entry name" value="TRANSPOSON TY3-I GAG-POL POLYPROTEIN"/>
    <property type="match status" value="1"/>
</dbReference>
<evidence type="ECO:0000313" key="3">
    <source>
        <dbReference type="EMBL" id="CAF3509852.1"/>
    </source>
</evidence>
<dbReference type="SUPFAM" id="SSF56672">
    <property type="entry name" value="DNA/RNA polymerases"/>
    <property type="match status" value="1"/>
</dbReference>
<dbReference type="InterPro" id="IPR053134">
    <property type="entry name" value="RNA-dir_DNA_polymerase"/>
</dbReference>
<sequence length="251" mass="29368">MMVVFPVCLVMRQPSVKQATRGKTPRVVNGFRFLFRQRAVHNSTDDSLQNFNTECHKCHQKFLTGNDLQKHLRDSCYPEEIYKHIHELTAHIKHFEQRQQIQDILWRNKELFATIPTIVNVPPQSAIKIGDHPPIFSKQYPASEKDQQIKIEETAKLFERGQIEESTSPWSSPVVLVKKKDKTTRFCIDYRRLKAITIKDAFPLPRIDEIFDQLSDAMYFPKFDFKSGYFQILPAKGNRPKTAFSAKDNHY</sequence>
<dbReference type="AlphaFoldDB" id="A0A8S2CT88"/>
<dbReference type="Gene3D" id="3.30.70.270">
    <property type="match status" value="1"/>
</dbReference>
<name>A0A8S2CT88_9BILA</name>
<dbReference type="EMBL" id="CAJNOK010000162">
    <property type="protein sequence ID" value="CAF0733651.1"/>
    <property type="molecule type" value="Genomic_DNA"/>
</dbReference>
<comment type="caution">
    <text evidence="2">The sequence shown here is derived from an EMBL/GenBank/DDBJ whole genome shotgun (WGS) entry which is preliminary data.</text>
</comment>
<dbReference type="InterPro" id="IPR043502">
    <property type="entry name" value="DNA/RNA_pol_sf"/>
</dbReference>
<dbReference type="CDD" id="cd01647">
    <property type="entry name" value="RT_LTR"/>
    <property type="match status" value="1"/>
</dbReference>
<dbReference type="EMBL" id="CAJOBA010000162">
    <property type="protein sequence ID" value="CAF3509852.1"/>
    <property type="molecule type" value="Genomic_DNA"/>
</dbReference>
<dbReference type="InterPro" id="IPR043128">
    <property type="entry name" value="Rev_trsase/Diguanyl_cyclase"/>
</dbReference>
<dbReference type="PANTHER" id="PTHR24559:SF444">
    <property type="entry name" value="REVERSE TRANSCRIPTASE DOMAIN-CONTAINING PROTEIN"/>
    <property type="match status" value="1"/>
</dbReference>
<dbReference type="Proteomes" id="UP000677228">
    <property type="component" value="Unassembled WGS sequence"/>
</dbReference>
<dbReference type="Proteomes" id="UP000682733">
    <property type="component" value="Unassembled WGS sequence"/>
</dbReference>
<evidence type="ECO:0000313" key="2">
    <source>
        <dbReference type="EMBL" id="CAF0733651.1"/>
    </source>
</evidence>
<gene>
    <name evidence="2" type="ORF">OVA965_LOCUS987</name>
    <name evidence="3" type="ORF">TMI583_LOCUS988</name>
</gene>
<reference evidence="2" key="1">
    <citation type="submission" date="2021-02" db="EMBL/GenBank/DDBJ databases">
        <authorList>
            <person name="Nowell W R."/>
        </authorList>
    </citation>
    <scope>NUCLEOTIDE SEQUENCE</scope>
</reference>
<evidence type="ECO:0000313" key="4">
    <source>
        <dbReference type="Proteomes" id="UP000677228"/>
    </source>
</evidence>